<dbReference type="GO" id="GO:0000278">
    <property type="term" value="P:mitotic cell cycle"/>
    <property type="evidence" value="ECO:0007669"/>
    <property type="project" value="InterPro"/>
</dbReference>
<feature type="transmembrane region" description="Helical" evidence="6">
    <location>
        <begin position="154"/>
        <end position="174"/>
    </location>
</feature>
<protein>
    <submittedName>
        <fullName evidence="7">Uncharacterized protein</fullName>
    </submittedName>
</protein>
<feature type="transmembrane region" description="Helical" evidence="6">
    <location>
        <begin position="322"/>
        <end position="345"/>
    </location>
</feature>
<evidence type="ECO:0000313" key="7">
    <source>
        <dbReference type="EMBL" id="GBG29333.1"/>
    </source>
</evidence>
<feature type="transmembrane region" description="Helical" evidence="6">
    <location>
        <begin position="223"/>
        <end position="245"/>
    </location>
</feature>
<dbReference type="EMBL" id="BEYU01000056">
    <property type="protein sequence ID" value="GBG29333.1"/>
    <property type="molecule type" value="Genomic_DNA"/>
</dbReference>
<keyword evidence="8" id="KW-1185">Reference proteome</keyword>
<dbReference type="AlphaFoldDB" id="A0A2R5GL33"/>
<dbReference type="OrthoDB" id="165382at2759"/>
<dbReference type="GO" id="GO:0005634">
    <property type="term" value="C:nucleus"/>
    <property type="evidence" value="ECO:0007669"/>
    <property type="project" value="InterPro"/>
</dbReference>
<name>A0A2R5GL33_9STRA</name>
<feature type="region of interest" description="Disordered" evidence="5">
    <location>
        <begin position="1"/>
        <end position="24"/>
    </location>
</feature>
<feature type="transmembrane region" description="Helical" evidence="6">
    <location>
        <begin position="357"/>
        <end position="375"/>
    </location>
</feature>
<keyword evidence="4 6" id="KW-0472">Membrane</keyword>
<feature type="compositionally biased region" description="Basic and acidic residues" evidence="5">
    <location>
        <begin position="438"/>
        <end position="467"/>
    </location>
</feature>
<feature type="region of interest" description="Disordered" evidence="5">
    <location>
        <begin position="416"/>
        <end position="485"/>
    </location>
</feature>
<dbReference type="PANTHER" id="PTHR12570:SF9">
    <property type="entry name" value="MAGNESIUM TRANSPORTER NIPA8-RELATED"/>
    <property type="match status" value="1"/>
</dbReference>
<feature type="transmembrane region" description="Helical" evidence="6">
    <location>
        <begin position="293"/>
        <end position="316"/>
    </location>
</feature>
<feature type="transmembrane region" description="Helical" evidence="6">
    <location>
        <begin position="186"/>
        <end position="203"/>
    </location>
</feature>
<evidence type="ECO:0000313" key="8">
    <source>
        <dbReference type="Proteomes" id="UP000241890"/>
    </source>
</evidence>
<evidence type="ECO:0000256" key="2">
    <source>
        <dbReference type="ARBA" id="ARBA00022692"/>
    </source>
</evidence>
<dbReference type="Pfam" id="PF05859">
    <property type="entry name" value="Mis12"/>
    <property type="match status" value="1"/>
</dbReference>
<evidence type="ECO:0000256" key="4">
    <source>
        <dbReference type="ARBA" id="ARBA00023136"/>
    </source>
</evidence>
<evidence type="ECO:0000256" key="6">
    <source>
        <dbReference type="SAM" id="Phobius"/>
    </source>
</evidence>
<dbReference type="Proteomes" id="UP000241890">
    <property type="component" value="Unassembled WGS sequence"/>
</dbReference>
<comment type="subcellular location">
    <subcellularLocation>
        <location evidence="1">Membrane</location>
        <topology evidence="1">Multi-pass membrane protein</topology>
    </subcellularLocation>
</comment>
<dbReference type="GO" id="GO:0000775">
    <property type="term" value="C:chromosome, centromeric region"/>
    <property type="evidence" value="ECO:0007669"/>
    <property type="project" value="InterPro"/>
</dbReference>
<proteinExistence type="predicted"/>
<sequence>MAEPMEVSTEGAAPTQQGSSSRRSVLKVVASINKLQKKYREVADANFAKFEEYLRRNILDVPEWVAEEEAKKSENSKRSTWAVSSEEAALDAELAALEQKLEETAAKKCEVKHELNESKARIRRGTQKFENVASMLEGMAMEDVHEMTIKDAGVAMSLTIPFAGLHICFNIGFARILNHEEFTSRQVGFTFIILVGVTVVLVSGNHDTVSFTVKELEDLFREVPFIVTTSIILLAMMVLAPIAFFHSDARAECLCSSALVGTVGSCTQVFAKTMAESFDEAVETHSSSIFDSFVPSVAIVVTSLCALAQLTMLNVALSRFNAFVVVPIVNATMIVLGSLYAAIFFKEFHRFDLESKILMPVGILTTAVGVALLAWDHDPERSSELITGSPAAGVALTERPHSFGGYRNSYYEHGGAHGNMHRSPSYPAETLHSTRYHHPNEDSRSAAHEDLHRIEPLEEPLTSHRSEEDDDDNDGSDRATSLTLS</sequence>
<reference evidence="7 8" key="1">
    <citation type="submission" date="2017-12" db="EMBL/GenBank/DDBJ databases">
        <title>Sequencing, de novo assembly and annotation of complete genome of a new Thraustochytrid species, strain FCC1311.</title>
        <authorList>
            <person name="Sedici K."/>
            <person name="Godart F."/>
            <person name="Aiese Cigliano R."/>
            <person name="Sanseverino W."/>
            <person name="Barakat M."/>
            <person name="Ortet P."/>
            <person name="Marechal E."/>
            <person name="Cagnac O."/>
            <person name="Amato A."/>
        </authorList>
    </citation>
    <scope>NUCLEOTIDE SEQUENCE [LARGE SCALE GENOMIC DNA]</scope>
</reference>
<organism evidence="7 8">
    <name type="scientific">Hondaea fermentalgiana</name>
    <dbReference type="NCBI Taxonomy" id="2315210"/>
    <lineage>
        <taxon>Eukaryota</taxon>
        <taxon>Sar</taxon>
        <taxon>Stramenopiles</taxon>
        <taxon>Bigyra</taxon>
        <taxon>Labyrinthulomycetes</taxon>
        <taxon>Thraustochytrida</taxon>
        <taxon>Thraustochytriidae</taxon>
        <taxon>Hondaea</taxon>
    </lineage>
</organism>
<dbReference type="GO" id="GO:0016020">
    <property type="term" value="C:membrane"/>
    <property type="evidence" value="ECO:0007669"/>
    <property type="project" value="UniProtKB-SubCell"/>
</dbReference>
<dbReference type="InParanoid" id="A0A2R5GL33"/>
<dbReference type="Pfam" id="PF05653">
    <property type="entry name" value="Mg_trans_NIPA"/>
    <property type="match status" value="1"/>
</dbReference>
<keyword evidence="3 6" id="KW-1133">Transmembrane helix</keyword>
<dbReference type="InterPro" id="IPR008685">
    <property type="entry name" value="Centromere_Mis12"/>
</dbReference>
<accession>A0A2R5GL33</accession>
<dbReference type="InterPro" id="IPR008521">
    <property type="entry name" value="Mg_trans_NIPA"/>
</dbReference>
<dbReference type="GO" id="GO:0015095">
    <property type="term" value="F:magnesium ion transmembrane transporter activity"/>
    <property type="evidence" value="ECO:0007669"/>
    <property type="project" value="InterPro"/>
</dbReference>
<keyword evidence="2 6" id="KW-0812">Transmembrane</keyword>
<evidence type="ECO:0000256" key="5">
    <source>
        <dbReference type="SAM" id="MobiDB-lite"/>
    </source>
</evidence>
<evidence type="ECO:0000256" key="3">
    <source>
        <dbReference type="ARBA" id="ARBA00022989"/>
    </source>
</evidence>
<feature type="compositionally biased region" description="Polar residues" evidence="5">
    <location>
        <begin position="14"/>
        <end position="23"/>
    </location>
</feature>
<comment type="caution">
    <text evidence="7">The sequence shown here is derived from an EMBL/GenBank/DDBJ whole genome shotgun (WGS) entry which is preliminary data.</text>
</comment>
<dbReference type="PANTHER" id="PTHR12570">
    <property type="match status" value="1"/>
</dbReference>
<evidence type="ECO:0000256" key="1">
    <source>
        <dbReference type="ARBA" id="ARBA00004141"/>
    </source>
</evidence>
<gene>
    <name evidence="7" type="ORF">FCC1311_055552</name>
</gene>